<accession>A0A0D8ZSC3</accession>
<dbReference type="OrthoDB" id="488325at2"/>
<reference evidence="1 2" key="1">
    <citation type="submission" date="2015-02" db="EMBL/GenBank/DDBJ databases">
        <title>Draft genome of a novel marine cyanobacterium (Chroococcales) isolated from South Atlantic Ocean.</title>
        <authorList>
            <person name="Rigonato J."/>
            <person name="Alvarenga D.O."/>
            <person name="Branco L.H."/>
            <person name="Varani A.M."/>
            <person name="Brandini F.P."/>
            <person name="Fiore M.F."/>
        </authorList>
    </citation>
    <scope>NUCLEOTIDE SEQUENCE [LARGE SCALE GENOMIC DNA]</scope>
    <source>
        <strain evidence="1 2">CENA595</strain>
    </source>
</reference>
<organism evidence="1 2">
    <name type="scientific">Aliterella atlantica CENA595</name>
    <dbReference type="NCBI Taxonomy" id="1618023"/>
    <lineage>
        <taxon>Bacteria</taxon>
        <taxon>Bacillati</taxon>
        <taxon>Cyanobacteriota</taxon>
        <taxon>Cyanophyceae</taxon>
        <taxon>Chroococcidiopsidales</taxon>
        <taxon>Aliterellaceae</taxon>
        <taxon>Aliterella</taxon>
    </lineage>
</organism>
<dbReference type="AlphaFoldDB" id="A0A0D8ZSC3"/>
<keyword evidence="2" id="KW-1185">Reference proteome</keyword>
<dbReference type="STRING" id="1618023.UH38_13135"/>
<comment type="caution">
    <text evidence="1">The sequence shown here is derived from an EMBL/GenBank/DDBJ whole genome shotgun (WGS) entry which is preliminary data.</text>
</comment>
<dbReference type="RefSeq" id="WP_045055123.1">
    <property type="nucleotide sequence ID" value="NZ_CAWMDP010000056.1"/>
</dbReference>
<gene>
    <name evidence="1" type="ORF">UH38_13135</name>
</gene>
<dbReference type="Proteomes" id="UP000032452">
    <property type="component" value="Unassembled WGS sequence"/>
</dbReference>
<evidence type="ECO:0000313" key="1">
    <source>
        <dbReference type="EMBL" id="KJH71232.1"/>
    </source>
</evidence>
<sequence length="116" mass="13337">MTTNLSLQQLFGASAYQDSDRLVINKGDLFNLSTRSTNTAESLLVALVMNACKQFEGLIEDENSHPITNENNQAITYNNKDRYELLNVFYWKRQYIAFQSLPYALDTFVIESNEIQ</sequence>
<protein>
    <submittedName>
        <fullName evidence="1">Uncharacterized protein</fullName>
    </submittedName>
</protein>
<dbReference type="EMBL" id="JYON01000013">
    <property type="protein sequence ID" value="KJH71232.1"/>
    <property type="molecule type" value="Genomic_DNA"/>
</dbReference>
<proteinExistence type="predicted"/>
<name>A0A0D8ZSC3_9CYAN</name>
<evidence type="ECO:0000313" key="2">
    <source>
        <dbReference type="Proteomes" id="UP000032452"/>
    </source>
</evidence>